<feature type="binding site" evidence="2">
    <location>
        <position position="111"/>
    </location>
    <ligand>
        <name>Mn(2+)</name>
        <dbReference type="ChEBI" id="CHEBI:29035"/>
        <label>2</label>
    </ligand>
</feature>
<proteinExistence type="predicted"/>
<feature type="binding site" evidence="2">
    <location>
        <position position="113"/>
    </location>
    <ligand>
        <name>Mn(2+)</name>
        <dbReference type="ChEBI" id="CHEBI:29035"/>
        <label>2</label>
    </ligand>
</feature>
<keyword evidence="5" id="KW-1185">Reference proteome</keyword>
<dbReference type="SUPFAM" id="SSF53187">
    <property type="entry name" value="Zn-dependent exopeptidases"/>
    <property type="match status" value="1"/>
</dbReference>
<dbReference type="GO" id="GO:0019877">
    <property type="term" value="P:diaminopimelate biosynthetic process"/>
    <property type="evidence" value="ECO:0007669"/>
    <property type="project" value="UniProtKB-ARBA"/>
</dbReference>
<keyword evidence="2" id="KW-0464">Manganese</keyword>
<dbReference type="Gene3D" id="3.40.630.10">
    <property type="entry name" value="Zn peptidases"/>
    <property type="match status" value="1"/>
</dbReference>
<name>A0A7W8QL40_9ACTN</name>
<dbReference type="InterPro" id="IPR002933">
    <property type="entry name" value="Peptidase_M20"/>
</dbReference>
<sequence length="409" mass="42831">MTSSSASSAASSVRASAAAIQDDLVRLRRSLHREPELGLELPLTQAKVLGALRGLPVEVATGTALSSVTAVLRGGRPGPAVLLRGDMDALPVHEETGLEYASRFPGRMHACGHDLHTAVLVGAVRLLAERRAELPGDVVFMFQPGEEDGGGARLMIDEGVLDAAGARPAAAYALHVGSAGRRGGVFACRGGTAMASADRLSVEVHGRGGHGSAPHTALDPVPAACEMVTALQAMVTRRFDVFDPVVVGVGRFRAGDADNVIPDRAEFAATIRSFSPESRARVRREAARVVRGVADAHGLRADVDYELSYPVTVNDAAEAAFAARTVREVFGAGRYEEQPEPMTASEDFSFVAEQVPAAFLMLGACPPDADPDPAPFNHSAHAVFDDAVLGDGAALLAELALRRLTAEPR</sequence>
<dbReference type="NCBIfam" id="TIGR01891">
    <property type="entry name" value="amidohydrolases"/>
    <property type="match status" value="1"/>
</dbReference>
<dbReference type="Proteomes" id="UP000572635">
    <property type="component" value="Unassembled WGS sequence"/>
</dbReference>
<keyword evidence="2" id="KW-0479">Metal-binding</keyword>
<feature type="binding site" evidence="2">
    <location>
        <position position="147"/>
    </location>
    <ligand>
        <name>Mn(2+)</name>
        <dbReference type="ChEBI" id="CHEBI:29035"/>
        <label>2</label>
    </ligand>
</feature>
<organism evidence="4 5">
    <name type="scientific">Nocardiopsis composta</name>
    <dbReference type="NCBI Taxonomy" id="157465"/>
    <lineage>
        <taxon>Bacteria</taxon>
        <taxon>Bacillati</taxon>
        <taxon>Actinomycetota</taxon>
        <taxon>Actinomycetes</taxon>
        <taxon>Streptosporangiales</taxon>
        <taxon>Nocardiopsidaceae</taxon>
        <taxon>Nocardiopsis</taxon>
    </lineage>
</organism>
<evidence type="ECO:0000313" key="4">
    <source>
        <dbReference type="EMBL" id="MBB5431466.1"/>
    </source>
</evidence>
<evidence type="ECO:0000259" key="3">
    <source>
        <dbReference type="Pfam" id="PF07687"/>
    </source>
</evidence>
<evidence type="ECO:0000313" key="5">
    <source>
        <dbReference type="Proteomes" id="UP000572635"/>
    </source>
</evidence>
<protein>
    <submittedName>
        <fullName evidence="4">Hippurate hydrolase</fullName>
        <ecNumber evidence="4">3.5.1.32</ecNumber>
    </submittedName>
</protein>
<dbReference type="Gene3D" id="3.30.70.360">
    <property type="match status" value="1"/>
</dbReference>
<dbReference type="PANTHER" id="PTHR11014">
    <property type="entry name" value="PEPTIDASE M20 FAMILY MEMBER"/>
    <property type="match status" value="1"/>
</dbReference>
<dbReference type="Pfam" id="PF01546">
    <property type="entry name" value="Peptidase_M20"/>
    <property type="match status" value="1"/>
</dbReference>
<dbReference type="InterPro" id="IPR036264">
    <property type="entry name" value="Bact_exopeptidase_dim_dom"/>
</dbReference>
<comment type="cofactor">
    <cofactor evidence="2">
        <name>Mn(2+)</name>
        <dbReference type="ChEBI" id="CHEBI:29035"/>
    </cofactor>
    <text evidence="2">The Mn(2+) ion enhances activity.</text>
</comment>
<evidence type="ECO:0000256" key="1">
    <source>
        <dbReference type="ARBA" id="ARBA00022801"/>
    </source>
</evidence>
<dbReference type="CDD" id="cd03886">
    <property type="entry name" value="M20_Acy1"/>
    <property type="match status" value="1"/>
</dbReference>
<gene>
    <name evidence="4" type="ORF">HDA36_001550</name>
</gene>
<dbReference type="SUPFAM" id="SSF55031">
    <property type="entry name" value="Bacterial exopeptidase dimerisation domain"/>
    <property type="match status" value="1"/>
</dbReference>
<dbReference type="EC" id="3.5.1.32" evidence="4"/>
<feature type="binding site" evidence="2">
    <location>
        <position position="378"/>
    </location>
    <ligand>
        <name>Mn(2+)</name>
        <dbReference type="ChEBI" id="CHEBI:29035"/>
        <label>2</label>
    </ligand>
</feature>
<dbReference type="EMBL" id="JACHDB010000001">
    <property type="protein sequence ID" value="MBB5431466.1"/>
    <property type="molecule type" value="Genomic_DNA"/>
</dbReference>
<comment type="caution">
    <text evidence="4">The sequence shown here is derived from an EMBL/GenBank/DDBJ whole genome shotgun (WGS) entry which is preliminary data.</text>
</comment>
<dbReference type="RefSeq" id="WP_184391165.1">
    <property type="nucleotide sequence ID" value="NZ_BAAAJD010000079.1"/>
</dbReference>
<feature type="binding site" evidence="2">
    <location>
        <position position="175"/>
    </location>
    <ligand>
        <name>Mn(2+)</name>
        <dbReference type="ChEBI" id="CHEBI:29035"/>
        <label>2</label>
    </ligand>
</feature>
<dbReference type="PANTHER" id="PTHR11014:SF63">
    <property type="entry name" value="METALLOPEPTIDASE, PUTATIVE (AFU_ORTHOLOGUE AFUA_6G09600)-RELATED"/>
    <property type="match status" value="1"/>
</dbReference>
<dbReference type="PIRSF" id="PIRSF005962">
    <property type="entry name" value="Pept_M20D_amidohydro"/>
    <property type="match status" value="1"/>
</dbReference>
<dbReference type="AlphaFoldDB" id="A0A7W8QL40"/>
<accession>A0A7W8QL40</accession>
<dbReference type="InterPro" id="IPR011650">
    <property type="entry name" value="Peptidase_M20_dimer"/>
</dbReference>
<keyword evidence="1 4" id="KW-0378">Hydrolase</keyword>
<feature type="domain" description="Peptidase M20 dimerisation" evidence="3">
    <location>
        <begin position="200"/>
        <end position="291"/>
    </location>
</feature>
<dbReference type="GO" id="GO:0050118">
    <property type="term" value="F:N-acetyldiaminopimelate deacetylase activity"/>
    <property type="evidence" value="ECO:0007669"/>
    <property type="project" value="UniProtKB-ARBA"/>
</dbReference>
<reference evidence="4 5" key="1">
    <citation type="submission" date="2020-08" db="EMBL/GenBank/DDBJ databases">
        <title>Sequencing the genomes of 1000 actinobacteria strains.</title>
        <authorList>
            <person name="Klenk H.-P."/>
        </authorList>
    </citation>
    <scope>NUCLEOTIDE SEQUENCE [LARGE SCALE GENOMIC DNA]</scope>
    <source>
        <strain evidence="4 5">DSM 44551</strain>
    </source>
</reference>
<dbReference type="InterPro" id="IPR017439">
    <property type="entry name" value="Amidohydrolase"/>
</dbReference>
<dbReference type="GO" id="GO:0046872">
    <property type="term" value="F:metal ion binding"/>
    <property type="evidence" value="ECO:0007669"/>
    <property type="project" value="UniProtKB-KW"/>
</dbReference>
<dbReference type="FunFam" id="3.30.70.360:FF:000001">
    <property type="entry name" value="N-acetyldiaminopimelate deacetylase"/>
    <property type="match status" value="1"/>
</dbReference>
<evidence type="ECO:0000256" key="2">
    <source>
        <dbReference type="PIRSR" id="PIRSR005962-1"/>
    </source>
</evidence>
<dbReference type="Pfam" id="PF07687">
    <property type="entry name" value="M20_dimer"/>
    <property type="match status" value="1"/>
</dbReference>
<dbReference type="GO" id="GO:0047980">
    <property type="term" value="F:hippurate hydrolase activity"/>
    <property type="evidence" value="ECO:0007669"/>
    <property type="project" value="UniProtKB-EC"/>
</dbReference>